<name>A0A533IAZ0_PARDE</name>
<evidence type="ECO:0000313" key="5">
    <source>
        <dbReference type="Proteomes" id="UP000315344"/>
    </source>
</evidence>
<dbReference type="SUPFAM" id="SSF53955">
    <property type="entry name" value="Lysozyme-like"/>
    <property type="match status" value="1"/>
</dbReference>
<dbReference type="InterPro" id="IPR008258">
    <property type="entry name" value="Transglycosylase_SLT_dom_1"/>
</dbReference>
<evidence type="ECO:0000256" key="2">
    <source>
        <dbReference type="SAM" id="SignalP"/>
    </source>
</evidence>
<dbReference type="InterPro" id="IPR023346">
    <property type="entry name" value="Lysozyme-like_dom_sf"/>
</dbReference>
<feature type="domain" description="Transglycosylase SLT" evidence="3">
    <location>
        <begin position="114"/>
        <end position="166"/>
    </location>
</feature>
<dbReference type="Pfam" id="PF01464">
    <property type="entry name" value="SLT"/>
    <property type="match status" value="1"/>
</dbReference>
<feature type="chain" id="PRO_5021987356" evidence="2">
    <location>
        <begin position="29"/>
        <end position="226"/>
    </location>
</feature>
<dbReference type="EMBL" id="VAFL01000002">
    <property type="protein sequence ID" value="TKW68303.1"/>
    <property type="molecule type" value="Genomic_DNA"/>
</dbReference>
<dbReference type="CDD" id="cd00254">
    <property type="entry name" value="LT-like"/>
    <property type="match status" value="1"/>
</dbReference>
<feature type="signal peptide" evidence="2">
    <location>
        <begin position="1"/>
        <end position="28"/>
    </location>
</feature>
<dbReference type="Gene3D" id="1.10.530.10">
    <property type="match status" value="1"/>
</dbReference>
<comment type="caution">
    <text evidence="4">The sequence shown here is derived from an EMBL/GenBank/DDBJ whole genome shotgun (WGS) entry which is preliminary data.</text>
</comment>
<evidence type="ECO:0000259" key="3">
    <source>
        <dbReference type="Pfam" id="PF01464"/>
    </source>
</evidence>
<keyword evidence="2" id="KW-0732">Signal</keyword>
<comment type="similarity">
    <text evidence="1">Belongs to the virb1 family.</text>
</comment>
<organism evidence="4 5">
    <name type="scientific">Paracoccus denitrificans</name>
    <dbReference type="NCBI Taxonomy" id="266"/>
    <lineage>
        <taxon>Bacteria</taxon>
        <taxon>Pseudomonadati</taxon>
        <taxon>Pseudomonadota</taxon>
        <taxon>Alphaproteobacteria</taxon>
        <taxon>Rhodobacterales</taxon>
        <taxon>Paracoccaceae</taxon>
        <taxon>Paracoccus</taxon>
    </lineage>
</organism>
<protein>
    <submittedName>
        <fullName evidence="4">Lytic transglycosylase</fullName>
    </submittedName>
</protein>
<reference evidence="4 5" key="1">
    <citation type="journal article" date="2017" name="Nat. Commun.">
        <title>In situ click chemistry generation of cyclooxygenase-2 inhibitors.</title>
        <authorList>
            <person name="Bhardwaj A."/>
            <person name="Kaur J."/>
            <person name="Wuest M."/>
            <person name="Wuest F."/>
        </authorList>
    </citation>
    <scope>NUCLEOTIDE SEQUENCE [LARGE SCALE GENOMIC DNA]</scope>
    <source>
        <strain evidence="4">S2_012_000_R3_94</strain>
    </source>
</reference>
<proteinExistence type="inferred from homology"/>
<evidence type="ECO:0000313" key="4">
    <source>
        <dbReference type="EMBL" id="TKW68303.1"/>
    </source>
</evidence>
<accession>A0A533IAZ0</accession>
<evidence type="ECO:0000256" key="1">
    <source>
        <dbReference type="ARBA" id="ARBA00009387"/>
    </source>
</evidence>
<gene>
    <name evidence="4" type="ORF">DI616_04200</name>
</gene>
<sequence length="226" mass="23916">MPTTLNAMGHMCALMKFAAGAVIGLSLAACDDVGRSAVEAPTLAASKPGLAERAIAAMPGSEPLPDMRWDGRQNDDEWTRATLAALDREGAVLMSRVPSDVMEFCPGYAKQNLANRRAFWAGLLSAVARHESSHNAKASGAGGRYLGLMQISPATARNYGCSGSLTKGSENMACAVKIAAKQVGRDNAIARGNGGWRGVARDWMPLRSSSKRGQIAAWTRSQSYCQ</sequence>
<dbReference type="AlphaFoldDB" id="A0A533IAZ0"/>
<dbReference type="Proteomes" id="UP000315344">
    <property type="component" value="Unassembled WGS sequence"/>
</dbReference>